<dbReference type="InterPro" id="IPR001036">
    <property type="entry name" value="Acrflvin-R"/>
</dbReference>
<dbReference type="PANTHER" id="PTHR32063:SF0">
    <property type="entry name" value="SWARMING MOTILITY PROTEIN SWRC"/>
    <property type="match status" value="1"/>
</dbReference>
<dbReference type="EMBL" id="NDXW01000001">
    <property type="protein sequence ID" value="RDH46615.1"/>
    <property type="molecule type" value="Genomic_DNA"/>
</dbReference>
<proteinExistence type="predicted"/>
<feature type="transmembrane region" description="Helical" evidence="2">
    <location>
        <begin position="980"/>
        <end position="999"/>
    </location>
</feature>
<dbReference type="Pfam" id="PF00873">
    <property type="entry name" value="ACR_tran"/>
    <property type="match status" value="1"/>
</dbReference>
<feature type="transmembrane region" description="Helical" evidence="2">
    <location>
        <begin position="1005"/>
        <end position="1031"/>
    </location>
</feature>
<keyword evidence="2" id="KW-0812">Transmembrane</keyword>
<dbReference type="SUPFAM" id="SSF82693">
    <property type="entry name" value="Multidrug efflux transporter AcrB pore domain, PN1, PN2, PC1 and PC2 subdomains"/>
    <property type="match status" value="3"/>
</dbReference>
<dbReference type="Gene3D" id="3.30.70.1430">
    <property type="entry name" value="Multidrug efflux transporter AcrB pore domain"/>
    <property type="match status" value="2"/>
</dbReference>
<gene>
    <name evidence="3" type="ORF">B9G39_02165</name>
</gene>
<name>A0A4P9VSJ0_9GAMM</name>
<dbReference type="Proteomes" id="UP000257039">
    <property type="component" value="Unassembled WGS sequence"/>
</dbReference>
<protein>
    <submittedName>
        <fullName evidence="3">AcrB/AcrD/AcrF family protein</fullName>
    </submittedName>
</protein>
<feature type="transmembrane region" description="Helical" evidence="2">
    <location>
        <begin position="934"/>
        <end position="959"/>
    </location>
</feature>
<feature type="transmembrane region" description="Helical" evidence="2">
    <location>
        <begin position="428"/>
        <end position="448"/>
    </location>
</feature>
<dbReference type="PRINTS" id="PR00702">
    <property type="entry name" value="ACRIFLAVINRP"/>
</dbReference>
<feature type="transmembrane region" description="Helical" evidence="2">
    <location>
        <begin position="549"/>
        <end position="566"/>
    </location>
</feature>
<sequence>MKLPQFAVVNHQFTLMILLLLVILGVVSLVTMPRSEDPQITLPISTIIAVYPGTAPLDMEQLVVDPIEDALYALDDVKKLKTTITDGVVTTQIEFHDIEDPDDYYDDVVQAMYQAREELPDDLLRLEVLKASPTNVNIFLAALTSEQASFRELRRIAERLELKFEKVSGVKQADVWGIPSQQIQVRADLEKMRQWDISLDTLLSALEAASVNIPAGHVDAGQARFTVRTSGDFKSLEAIQKTIVRGTEKHVVFVRDVAEVHFADDDSTHAITHNGKRSVIVSVKQRENTNIFNVQRGLIETLTTFQKTLPKTVKTDVVFDQTASVEQMLSLLQNNLLQGLLLVGLIVLAVIGLKQSLVIVLAIPCSMLVAIGWVDLTGFGLQQITIAGLVIALGLLVDNAIVITENITRLYRQGKTPLQAAIEGAGQMGWAVASGTITTVLAFIPMLMLEGGTGRFIRSLPVTVILTLLASLIIALTFTPWLSSKMLKKRAGSGASGNTDQLVHGADQPSSSANDCSPESAETRIALWFSRFTHRCYVPFLRLSLQHPVWVLLSVVLILSSSLWLFPKVGVSLFPKAEKPQLMINIDTPEDTSFDTTGDIANQVEQLLAQQDGVKSVTTNVGRGNPKVYYNVEPKREQPNHAQLFVQLSPDMQESLPDFVSSLRQQVVEIPGAEIAVKEFEQGPPLDAPVAIWVVGDHIPTLKKMANAVADIMRSTPGVINVRNPTGEYKTDLNVAINRDKAGLLGVPIVRIDKTIRTALSGSSVGTFRDELGDEYSIVARLADSNKPTLDDFERITVASVNGQSIPLRQVAQLNFTPGQASFHHYDLERTALVTADVARGFQVVNVTSAIVEQLQTVEWPTDFSFRVGGEEESREESFAGITKALLIALLGIFAVLVLQFKSFVQPVIVFAAIPLSIVGVLVCLFASGNSFSFMAFIGFSSLVGIVVNNSIILIDYANQLRASGLSVASAALEAGKTRLIPIVLTTFTTVGGLLPLTLSGSSLWAPLGWTIIGGLLSSTVLTIVVVPVLFKLLTAESKK</sequence>
<feature type="transmembrane region" description="Helical" evidence="2">
    <location>
        <begin position="908"/>
        <end position="928"/>
    </location>
</feature>
<organism evidence="3 4">
    <name type="scientific">Zooshikella ganghwensis</name>
    <dbReference type="NCBI Taxonomy" id="202772"/>
    <lineage>
        <taxon>Bacteria</taxon>
        <taxon>Pseudomonadati</taxon>
        <taxon>Pseudomonadota</taxon>
        <taxon>Gammaproteobacteria</taxon>
        <taxon>Oceanospirillales</taxon>
        <taxon>Zooshikellaceae</taxon>
        <taxon>Zooshikella</taxon>
    </lineage>
</organism>
<feature type="transmembrane region" description="Helical" evidence="2">
    <location>
        <begin position="358"/>
        <end position="374"/>
    </location>
</feature>
<evidence type="ECO:0000256" key="2">
    <source>
        <dbReference type="SAM" id="Phobius"/>
    </source>
</evidence>
<reference evidence="3 4" key="1">
    <citation type="submission" date="2017-04" db="EMBL/GenBank/DDBJ databases">
        <title>Draft genome sequence of Zooshikella ganghwensis VG4 isolated from Red Sea sediments.</title>
        <authorList>
            <person name="Rehman Z."/>
            <person name="Alam I."/>
            <person name="Kamau A."/>
            <person name="Bajic V."/>
            <person name="Leiknes T."/>
        </authorList>
    </citation>
    <scope>NUCLEOTIDE SEQUENCE [LARGE SCALE GENOMIC DNA]</scope>
    <source>
        <strain evidence="3 4">VG4</strain>
    </source>
</reference>
<feature type="transmembrane region" description="Helical" evidence="2">
    <location>
        <begin position="460"/>
        <end position="482"/>
    </location>
</feature>
<feature type="transmembrane region" description="Helical" evidence="2">
    <location>
        <begin position="336"/>
        <end position="353"/>
    </location>
</feature>
<dbReference type="Gene3D" id="3.30.2090.10">
    <property type="entry name" value="Multidrug efflux transporter AcrB TolC docking domain, DN and DC subdomains"/>
    <property type="match status" value="2"/>
</dbReference>
<dbReference type="GO" id="GO:0042910">
    <property type="term" value="F:xenobiotic transmembrane transporter activity"/>
    <property type="evidence" value="ECO:0007669"/>
    <property type="project" value="TreeGrafter"/>
</dbReference>
<dbReference type="InterPro" id="IPR027463">
    <property type="entry name" value="AcrB_DN_DC_subdom"/>
</dbReference>
<comment type="caution">
    <text evidence="3">The sequence shown here is derived from an EMBL/GenBank/DDBJ whole genome shotgun (WGS) entry which is preliminary data.</text>
</comment>
<dbReference type="SUPFAM" id="SSF82714">
    <property type="entry name" value="Multidrug efflux transporter AcrB TolC docking domain, DN and DC subdomains"/>
    <property type="match status" value="2"/>
</dbReference>
<dbReference type="GO" id="GO:0005886">
    <property type="term" value="C:plasma membrane"/>
    <property type="evidence" value="ECO:0007669"/>
    <property type="project" value="TreeGrafter"/>
</dbReference>
<evidence type="ECO:0000256" key="1">
    <source>
        <dbReference type="SAM" id="MobiDB-lite"/>
    </source>
</evidence>
<keyword evidence="2" id="KW-0472">Membrane</keyword>
<keyword evidence="4" id="KW-1185">Reference proteome</keyword>
<dbReference type="Gene3D" id="1.20.1640.10">
    <property type="entry name" value="Multidrug efflux transporter AcrB transmembrane domain"/>
    <property type="match status" value="2"/>
</dbReference>
<evidence type="ECO:0000313" key="4">
    <source>
        <dbReference type="Proteomes" id="UP000257039"/>
    </source>
</evidence>
<dbReference type="PANTHER" id="PTHR32063">
    <property type="match status" value="1"/>
</dbReference>
<dbReference type="SUPFAM" id="SSF82866">
    <property type="entry name" value="Multidrug efflux transporter AcrB transmembrane domain"/>
    <property type="match status" value="2"/>
</dbReference>
<feature type="compositionally biased region" description="Polar residues" evidence="1">
    <location>
        <begin position="508"/>
        <end position="517"/>
    </location>
</feature>
<feature type="transmembrane region" description="Helical" evidence="2">
    <location>
        <begin position="879"/>
        <end position="901"/>
    </location>
</feature>
<dbReference type="AlphaFoldDB" id="A0A4P9VSJ0"/>
<dbReference type="Gene3D" id="3.30.70.1440">
    <property type="entry name" value="Multidrug efflux transporter AcrB pore domain"/>
    <property type="match status" value="1"/>
</dbReference>
<feature type="transmembrane region" description="Helical" evidence="2">
    <location>
        <begin position="386"/>
        <end position="407"/>
    </location>
</feature>
<accession>A0A4P9VSJ0</accession>
<keyword evidence="2" id="KW-1133">Transmembrane helix</keyword>
<dbReference type="Gene3D" id="3.30.70.1320">
    <property type="entry name" value="Multidrug efflux transporter AcrB pore domain like"/>
    <property type="match status" value="1"/>
</dbReference>
<feature type="region of interest" description="Disordered" evidence="1">
    <location>
        <begin position="498"/>
        <end position="517"/>
    </location>
</feature>
<evidence type="ECO:0000313" key="3">
    <source>
        <dbReference type="EMBL" id="RDH46615.1"/>
    </source>
</evidence>